<evidence type="ECO:0000256" key="3">
    <source>
        <dbReference type="SAM" id="MobiDB-lite"/>
    </source>
</evidence>
<dbReference type="CDD" id="cd07043">
    <property type="entry name" value="STAS_anti-anti-sigma_factors"/>
    <property type="match status" value="1"/>
</dbReference>
<dbReference type="PANTHER" id="PTHR33495:SF2">
    <property type="entry name" value="ANTI-SIGMA FACTOR ANTAGONIST TM_1081-RELATED"/>
    <property type="match status" value="1"/>
</dbReference>
<feature type="domain" description="STAS" evidence="4">
    <location>
        <begin position="27"/>
        <end position="124"/>
    </location>
</feature>
<dbReference type="EMBL" id="JBHUFU010000009">
    <property type="protein sequence ID" value="MFD1831385.1"/>
    <property type="molecule type" value="Genomic_DNA"/>
</dbReference>
<evidence type="ECO:0000259" key="4">
    <source>
        <dbReference type="PROSITE" id="PS50801"/>
    </source>
</evidence>
<organism evidence="5 6">
    <name type="scientific">Streptomyces desertarenae</name>
    <dbReference type="NCBI Taxonomy" id="2666184"/>
    <lineage>
        <taxon>Bacteria</taxon>
        <taxon>Bacillati</taxon>
        <taxon>Actinomycetota</taxon>
        <taxon>Actinomycetes</taxon>
        <taxon>Kitasatosporales</taxon>
        <taxon>Streptomycetaceae</taxon>
        <taxon>Streptomyces</taxon>
    </lineage>
</organism>
<evidence type="ECO:0000313" key="6">
    <source>
        <dbReference type="Proteomes" id="UP001597365"/>
    </source>
</evidence>
<protein>
    <recommendedName>
        <fullName evidence="2">Anti-sigma factor antagonist</fullName>
    </recommendedName>
</protein>
<feature type="region of interest" description="Disordered" evidence="3">
    <location>
        <begin position="114"/>
        <end position="137"/>
    </location>
</feature>
<dbReference type="NCBIfam" id="TIGR00377">
    <property type="entry name" value="ant_ant_sig"/>
    <property type="match status" value="1"/>
</dbReference>
<gene>
    <name evidence="5" type="ORF">ACFSJS_17215</name>
</gene>
<dbReference type="Pfam" id="PF01740">
    <property type="entry name" value="STAS"/>
    <property type="match status" value="1"/>
</dbReference>
<comment type="similarity">
    <text evidence="1 2">Belongs to the anti-sigma-factor antagonist family.</text>
</comment>
<proteinExistence type="inferred from homology"/>
<dbReference type="Gene3D" id="3.30.750.24">
    <property type="entry name" value="STAS domain"/>
    <property type="match status" value="1"/>
</dbReference>
<dbReference type="SUPFAM" id="SSF52091">
    <property type="entry name" value="SpoIIaa-like"/>
    <property type="match status" value="1"/>
</dbReference>
<evidence type="ECO:0000256" key="2">
    <source>
        <dbReference type="RuleBase" id="RU003749"/>
    </source>
</evidence>
<comment type="caution">
    <text evidence="5">The sequence shown here is derived from an EMBL/GenBank/DDBJ whole genome shotgun (WGS) entry which is preliminary data.</text>
</comment>
<keyword evidence="6" id="KW-1185">Reference proteome</keyword>
<accession>A0ABW4PN35</accession>
<reference evidence="6" key="1">
    <citation type="journal article" date="2019" name="Int. J. Syst. Evol. Microbiol.">
        <title>The Global Catalogue of Microorganisms (GCM) 10K type strain sequencing project: providing services to taxonomists for standard genome sequencing and annotation.</title>
        <authorList>
            <consortium name="The Broad Institute Genomics Platform"/>
            <consortium name="The Broad Institute Genome Sequencing Center for Infectious Disease"/>
            <person name="Wu L."/>
            <person name="Ma J."/>
        </authorList>
    </citation>
    <scope>NUCLEOTIDE SEQUENCE [LARGE SCALE GENOMIC DNA]</scope>
    <source>
        <strain evidence="6">CGMCC 4.7455</strain>
    </source>
</reference>
<evidence type="ECO:0000256" key="1">
    <source>
        <dbReference type="ARBA" id="ARBA00009013"/>
    </source>
</evidence>
<dbReference type="Proteomes" id="UP001597365">
    <property type="component" value="Unassembled WGS sequence"/>
</dbReference>
<feature type="compositionally biased region" description="Basic and acidic residues" evidence="3">
    <location>
        <begin position="127"/>
        <end position="137"/>
    </location>
</feature>
<dbReference type="InterPro" id="IPR036513">
    <property type="entry name" value="STAS_dom_sf"/>
</dbReference>
<dbReference type="InterPro" id="IPR003658">
    <property type="entry name" value="Anti-sigma_ant"/>
</dbReference>
<name>A0ABW4PN35_9ACTN</name>
<dbReference type="PROSITE" id="PS50801">
    <property type="entry name" value="STAS"/>
    <property type="match status" value="1"/>
</dbReference>
<dbReference type="PANTHER" id="PTHR33495">
    <property type="entry name" value="ANTI-SIGMA FACTOR ANTAGONIST TM_1081-RELATED-RELATED"/>
    <property type="match status" value="1"/>
</dbReference>
<dbReference type="InterPro" id="IPR002645">
    <property type="entry name" value="STAS_dom"/>
</dbReference>
<dbReference type="RefSeq" id="WP_380901245.1">
    <property type="nucleotide sequence ID" value="NZ_JBHUFU010000009.1"/>
</dbReference>
<sequence length="137" mass="14299">MGSNPGGRREPPDTLEVRVRSLDRVRVLATLTGAFDHHNAHRLTEALQRALDAGAAVVLLDLSGVTFLDSTGVTRLLLARRSARAAGGHLALIAPSRPVERLLSITGVDQVLPSYPTPQAVPAAGPEPDRDSGGTAG</sequence>
<evidence type="ECO:0000313" key="5">
    <source>
        <dbReference type="EMBL" id="MFD1831385.1"/>
    </source>
</evidence>